<organism evidence="3 4">
    <name type="scientific">Vicugna pacos</name>
    <name type="common">Alpaca</name>
    <name type="synonym">Lama pacos</name>
    <dbReference type="NCBI Taxonomy" id="30538"/>
    <lineage>
        <taxon>Eukaryota</taxon>
        <taxon>Metazoa</taxon>
        <taxon>Chordata</taxon>
        <taxon>Craniata</taxon>
        <taxon>Vertebrata</taxon>
        <taxon>Euteleostomi</taxon>
        <taxon>Mammalia</taxon>
        <taxon>Eutheria</taxon>
        <taxon>Laurasiatheria</taxon>
        <taxon>Artiodactyla</taxon>
        <taxon>Tylopoda</taxon>
        <taxon>Camelidae</taxon>
        <taxon>Vicugna</taxon>
    </lineage>
</organism>
<dbReference type="InterPro" id="IPR036202">
    <property type="entry name" value="TopoI_DNA-bd_euk_N_sf"/>
</dbReference>
<dbReference type="PANTHER" id="PTHR10290">
    <property type="entry name" value="DNA TOPOISOMERASE I"/>
    <property type="match status" value="1"/>
</dbReference>
<dbReference type="GeneID" id="140689340"/>
<reference evidence="4" key="1">
    <citation type="submission" date="2025-08" db="UniProtKB">
        <authorList>
            <consortium name="RefSeq"/>
        </authorList>
    </citation>
    <scope>IDENTIFICATION</scope>
</reference>
<dbReference type="Gene3D" id="1.10.10.41">
    <property type="entry name" value="Yeast DNA topoisomerase - domain 1"/>
    <property type="match status" value="1"/>
</dbReference>
<feature type="compositionally biased region" description="Basic residues" evidence="1">
    <location>
        <begin position="86"/>
        <end position="95"/>
    </location>
</feature>
<accession>A0ABM5CBJ0</accession>
<gene>
    <name evidence="4" type="primary">TOP1MT</name>
</gene>
<dbReference type="Gene3D" id="2.170.11.10">
    <property type="entry name" value="DNA Topoisomerase I, domain 2"/>
    <property type="match status" value="1"/>
</dbReference>
<name>A0ABM5CBJ0_VICPA</name>
<dbReference type="InterPro" id="IPR013034">
    <property type="entry name" value="DNA_topo_DNA_db_N_dom1"/>
</dbReference>
<dbReference type="InterPro" id="IPR008336">
    <property type="entry name" value="TopoI_DNA-bd_euk"/>
</dbReference>
<dbReference type="RefSeq" id="XP_072806018.1">
    <property type="nucleotide sequence ID" value="XM_072949917.1"/>
</dbReference>
<dbReference type="PANTHER" id="PTHR10290:SF1">
    <property type="entry name" value="DNA TOPOISOMERASE I, MITOCHONDRIAL"/>
    <property type="match status" value="1"/>
</dbReference>
<protein>
    <submittedName>
        <fullName evidence="4">DNA topoisomerase I, mitochondrial</fullName>
    </submittedName>
</protein>
<evidence type="ECO:0000313" key="3">
    <source>
        <dbReference type="Proteomes" id="UP001652581"/>
    </source>
</evidence>
<evidence type="ECO:0000313" key="4">
    <source>
        <dbReference type="RefSeq" id="XP_072806018.1"/>
    </source>
</evidence>
<dbReference type="InterPro" id="IPR013030">
    <property type="entry name" value="DNA_topo_DNA_db_N_dom2"/>
</dbReference>
<feature type="region of interest" description="Disordered" evidence="1">
    <location>
        <begin position="69"/>
        <end position="103"/>
    </location>
</feature>
<dbReference type="Pfam" id="PF02919">
    <property type="entry name" value="Topoisom_I_N"/>
    <property type="match status" value="1"/>
</dbReference>
<proteinExistence type="predicted"/>
<feature type="domain" description="DNA topoisomerase I DNA binding eukaryotic-type" evidence="2">
    <location>
        <begin position="1"/>
        <end position="75"/>
    </location>
</feature>
<dbReference type="SUPFAM" id="SSF56741">
    <property type="entry name" value="Eukaryotic DNA topoisomerase I, N-terminal DNA-binding fragment"/>
    <property type="match status" value="1"/>
</dbReference>
<evidence type="ECO:0000259" key="2">
    <source>
        <dbReference type="Pfam" id="PF02919"/>
    </source>
</evidence>
<keyword evidence="3" id="KW-1185">Reference proteome</keyword>
<dbReference type="InterPro" id="IPR051062">
    <property type="entry name" value="Topoisomerase_IB"/>
</dbReference>
<evidence type="ECO:0000256" key="1">
    <source>
        <dbReference type="SAM" id="MobiDB-lite"/>
    </source>
</evidence>
<dbReference type="Proteomes" id="UP001652581">
    <property type="component" value="Chromosome 25"/>
</dbReference>
<sequence length="103" mass="11669">MKWMQLEHRGPCFASPSEPLPAGVRFYYSGKPVKLSLAAEVTTFYGKMLDHECTAKEVFQNNFFSGWRKGLKNTQAPGRSPTARSRGWRRGRRTSRTPPSTSC</sequence>